<organism evidence="2 3">
    <name type="scientific">Strongylocentrotus purpuratus</name>
    <name type="common">Purple sea urchin</name>
    <dbReference type="NCBI Taxonomy" id="7668"/>
    <lineage>
        <taxon>Eukaryota</taxon>
        <taxon>Metazoa</taxon>
        <taxon>Echinodermata</taxon>
        <taxon>Eleutherozoa</taxon>
        <taxon>Echinozoa</taxon>
        <taxon>Echinoidea</taxon>
        <taxon>Euechinoidea</taxon>
        <taxon>Echinacea</taxon>
        <taxon>Camarodonta</taxon>
        <taxon>Echinidea</taxon>
        <taxon>Strongylocentrotidae</taxon>
        <taxon>Strongylocentrotus</taxon>
    </lineage>
</organism>
<feature type="domain" description="G" evidence="1">
    <location>
        <begin position="40"/>
        <end position="190"/>
    </location>
</feature>
<reference evidence="2" key="2">
    <citation type="submission" date="2021-01" db="UniProtKB">
        <authorList>
            <consortium name="EnsemblMetazoa"/>
        </authorList>
    </citation>
    <scope>IDENTIFICATION</scope>
</reference>
<dbReference type="Proteomes" id="UP000007110">
    <property type="component" value="Unassembled WGS sequence"/>
</dbReference>
<reference evidence="3" key="1">
    <citation type="submission" date="2015-02" db="EMBL/GenBank/DDBJ databases">
        <title>Genome sequencing for Strongylocentrotus purpuratus.</title>
        <authorList>
            <person name="Murali S."/>
            <person name="Liu Y."/>
            <person name="Vee V."/>
            <person name="English A."/>
            <person name="Wang M."/>
            <person name="Skinner E."/>
            <person name="Han Y."/>
            <person name="Muzny D.M."/>
            <person name="Worley K.C."/>
            <person name="Gibbs R.A."/>
        </authorList>
    </citation>
    <scope>NUCLEOTIDE SEQUENCE</scope>
</reference>
<evidence type="ECO:0000259" key="1">
    <source>
        <dbReference type="Pfam" id="PF01926"/>
    </source>
</evidence>
<dbReference type="InterPro" id="IPR006073">
    <property type="entry name" value="GTP-bd"/>
</dbReference>
<proteinExistence type="predicted"/>
<dbReference type="GO" id="GO:0005525">
    <property type="term" value="F:GTP binding"/>
    <property type="evidence" value="ECO:0007669"/>
    <property type="project" value="InterPro"/>
</dbReference>
<dbReference type="OMA" id="QIRTEMA"/>
<dbReference type="Pfam" id="PF01926">
    <property type="entry name" value="MMR_HSR1"/>
    <property type="match status" value="1"/>
</dbReference>
<protein>
    <recommendedName>
        <fullName evidence="1">G domain-containing protein</fullName>
    </recommendedName>
</protein>
<accession>A0A7M7PW16</accession>
<evidence type="ECO:0000313" key="2">
    <source>
        <dbReference type="EnsemblMetazoa" id="XP_030856125"/>
    </source>
</evidence>
<name>A0A7M7PW16_STRPU</name>
<dbReference type="RefSeq" id="XP_030856125.1">
    <property type="nucleotide sequence ID" value="XM_031000265.1"/>
</dbReference>
<sequence length="266" mass="30032">MSHRMEKRINELRDAISNYSPGSTFRIARDRPTEPPIALRIGLFGPTGVGKSALINSMNYATGPMWENRAPEGFASEASKTLARNAFPMTEKITMVDNRGMRSLGGPFMVELGHQIAGVYNDEQSVEWDHGFLRRVVAGLERTFRAKVDCEIHCAVLVISALNLSLRATDLTELIEQIKSMTGHPPIVIITHRRHHEVREEVITAFRTGLQQQRIDYVYELENYTTDDHGYDAEKHLVLLEALYQCAIVGDKVMKYKESNQGCTIL</sequence>
<dbReference type="SUPFAM" id="SSF52540">
    <property type="entry name" value="P-loop containing nucleoside triphosphate hydrolases"/>
    <property type="match status" value="1"/>
</dbReference>
<dbReference type="AlphaFoldDB" id="A0A7M7PW16"/>
<dbReference type="OrthoDB" id="25620at2759"/>
<keyword evidence="3" id="KW-1185">Reference proteome</keyword>
<dbReference type="CDD" id="cd00882">
    <property type="entry name" value="Ras_like_GTPase"/>
    <property type="match status" value="1"/>
</dbReference>
<dbReference type="InParanoid" id="A0A7M7PW16"/>
<dbReference type="KEGG" id="spu:105443166"/>
<evidence type="ECO:0000313" key="3">
    <source>
        <dbReference type="Proteomes" id="UP000007110"/>
    </source>
</evidence>
<dbReference type="Gene3D" id="3.40.50.300">
    <property type="entry name" value="P-loop containing nucleotide triphosphate hydrolases"/>
    <property type="match status" value="1"/>
</dbReference>
<dbReference type="InterPro" id="IPR027417">
    <property type="entry name" value="P-loop_NTPase"/>
</dbReference>
<dbReference type="GeneID" id="105443166"/>
<dbReference type="EnsemblMetazoa" id="XM_031000265">
    <property type="protein sequence ID" value="XP_030856125"/>
    <property type="gene ID" value="LOC105443166"/>
</dbReference>